<feature type="transmembrane region" description="Helical" evidence="6">
    <location>
        <begin position="127"/>
        <end position="147"/>
    </location>
</feature>
<feature type="compositionally biased region" description="Low complexity" evidence="5">
    <location>
        <begin position="11"/>
        <end position="35"/>
    </location>
</feature>
<feature type="compositionally biased region" description="Low complexity" evidence="5">
    <location>
        <begin position="46"/>
        <end position="105"/>
    </location>
</feature>
<evidence type="ECO:0000256" key="4">
    <source>
        <dbReference type="ARBA" id="ARBA00023136"/>
    </source>
</evidence>
<dbReference type="GO" id="GO:0016020">
    <property type="term" value="C:membrane"/>
    <property type="evidence" value="ECO:0007669"/>
    <property type="project" value="UniProtKB-SubCell"/>
</dbReference>
<dbReference type="EMBL" id="SDPW01000001">
    <property type="protein sequence ID" value="RXZ53736.1"/>
    <property type="molecule type" value="Genomic_DNA"/>
</dbReference>
<comment type="caution">
    <text evidence="8">The sequence shown here is derived from an EMBL/GenBank/DDBJ whole genome shotgun (WGS) entry which is preliminary data.</text>
</comment>
<sequence>MDSMNNRSAAEEVAAAEAEVRAAQARLDAARARMASEQATSPQVEAQPQQPYGTAQQQPPYTQPGQGTGAQPYVQPGQTPTGTQQPYGAQQPYAQPQPGAYGAPQNPYAQQYQQPYVAPTVGEKDHVAAGLLAIFLGWLGVHKFYLGYNTSGFIMLGVSVLGGIVTLSVAVWAIWVIAIVEGIFYLTKSQTEFEQMYVLNKREWF</sequence>
<evidence type="ECO:0000259" key="7">
    <source>
        <dbReference type="Pfam" id="PF05154"/>
    </source>
</evidence>
<dbReference type="InterPro" id="IPR007829">
    <property type="entry name" value="TM2"/>
</dbReference>
<protein>
    <submittedName>
        <fullName evidence="8">TM2 domain-containing protein</fullName>
    </submittedName>
</protein>
<evidence type="ECO:0000256" key="1">
    <source>
        <dbReference type="ARBA" id="ARBA00004141"/>
    </source>
</evidence>
<keyword evidence="3 6" id="KW-1133">Transmembrane helix</keyword>
<feature type="region of interest" description="Disordered" evidence="5">
    <location>
        <begin position="1"/>
        <end position="105"/>
    </location>
</feature>
<gene>
    <name evidence="8" type="ORF">ET524_03935</name>
</gene>
<feature type="transmembrane region" description="Helical" evidence="6">
    <location>
        <begin position="153"/>
        <end position="186"/>
    </location>
</feature>
<dbReference type="OrthoDB" id="2004788at2"/>
<evidence type="ECO:0000256" key="3">
    <source>
        <dbReference type="ARBA" id="ARBA00022989"/>
    </source>
</evidence>
<dbReference type="AlphaFoldDB" id="A0A4Q2JXT4"/>
<feature type="domain" description="TM2" evidence="7">
    <location>
        <begin position="123"/>
        <end position="167"/>
    </location>
</feature>
<comment type="subcellular location">
    <subcellularLocation>
        <location evidence="1">Membrane</location>
        <topology evidence="1">Multi-pass membrane protein</topology>
    </subcellularLocation>
</comment>
<accession>A0A4Q2JXT4</accession>
<keyword evidence="9" id="KW-1185">Reference proteome</keyword>
<proteinExistence type="predicted"/>
<evidence type="ECO:0000313" key="9">
    <source>
        <dbReference type="Proteomes" id="UP000293345"/>
    </source>
</evidence>
<name>A0A4Q2JXT4_9ACTN</name>
<organism evidence="8 9">
    <name type="scientific">Senegalimassilia faecalis</name>
    <dbReference type="NCBI Taxonomy" id="2509433"/>
    <lineage>
        <taxon>Bacteria</taxon>
        <taxon>Bacillati</taxon>
        <taxon>Actinomycetota</taxon>
        <taxon>Coriobacteriia</taxon>
        <taxon>Coriobacteriales</taxon>
        <taxon>Coriobacteriaceae</taxon>
        <taxon>Senegalimassilia</taxon>
    </lineage>
</organism>
<evidence type="ECO:0000256" key="5">
    <source>
        <dbReference type="SAM" id="MobiDB-lite"/>
    </source>
</evidence>
<dbReference type="Pfam" id="PF05154">
    <property type="entry name" value="TM2"/>
    <property type="match status" value="1"/>
</dbReference>
<keyword evidence="4 6" id="KW-0472">Membrane</keyword>
<dbReference type="Proteomes" id="UP000293345">
    <property type="component" value="Unassembled WGS sequence"/>
</dbReference>
<keyword evidence="2 6" id="KW-0812">Transmembrane</keyword>
<evidence type="ECO:0000256" key="2">
    <source>
        <dbReference type="ARBA" id="ARBA00022692"/>
    </source>
</evidence>
<evidence type="ECO:0000313" key="8">
    <source>
        <dbReference type="EMBL" id="RXZ53736.1"/>
    </source>
</evidence>
<evidence type="ECO:0000256" key="6">
    <source>
        <dbReference type="SAM" id="Phobius"/>
    </source>
</evidence>
<reference evidence="8 9" key="1">
    <citation type="submission" date="2019-01" db="EMBL/GenBank/DDBJ databases">
        <title>Senegalimassilia sp. nov. KGMB04484 isolated human feces.</title>
        <authorList>
            <person name="Han K.-I."/>
            <person name="Kim J.-S."/>
            <person name="Lee K.C."/>
            <person name="Suh M.K."/>
            <person name="Eom M.K."/>
            <person name="Lee J.H."/>
            <person name="Park S.-H."/>
            <person name="Kang S.W."/>
            <person name="Park J.-E."/>
            <person name="Oh B.S."/>
            <person name="Yu S.Y."/>
            <person name="Choi S.-H."/>
            <person name="Lee D.H."/>
            <person name="Yoon H."/>
            <person name="Kim B.-Y."/>
            <person name="Lee J.H."/>
            <person name="Lee J.-S."/>
        </authorList>
    </citation>
    <scope>NUCLEOTIDE SEQUENCE [LARGE SCALE GENOMIC DNA]</scope>
    <source>
        <strain evidence="8 9">KGMB04484</strain>
    </source>
</reference>
<dbReference type="RefSeq" id="WP_129423427.1">
    <property type="nucleotide sequence ID" value="NZ_SDPW01000001.1"/>
</dbReference>